<dbReference type="SUPFAM" id="SSF75005">
    <property type="entry name" value="Arabinanase/levansucrase/invertase"/>
    <property type="match status" value="1"/>
</dbReference>
<dbReference type="PANTHER" id="PTHR34106">
    <property type="entry name" value="GLYCOSIDASE"/>
    <property type="match status" value="1"/>
</dbReference>
<dbReference type="InterPro" id="IPR007184">
    <property type="entry name" value="Mannoside_phosphorylase"/>
</dbReference>
<keyword evidence="2" id="KW-0808">Transferase</keyword>
<dbReference type="Pfam" id="PF04041">
    <property type="entry name" value="Glyco_hydro_130"/>
    <property type="match status" value="1"/>
</dbReference>
<dbReference type="CDD" id="cd18613">
    <property type="entry name" value="GH130"/>
    <property type="match status" value="1"/>
</dbReference>
<proteinExistence type="inferred from homology"/>
<name>A0ABQ3LRD9_9SPHN</name>
<evidence type="ECO:0000256" key="1">
    <source>
        <dbReference type="ARBA" id="ARBA00022676"/>
    </source>
</evidence>
<evidence type="ECO:0000313" key="4">
    <source>
        <dbReference type="EMBL" id="GHH22641.1"/>
    </source>
</evidence>
<reference evidence="5" key="1">
    <citation type="journal article" date="2019" name="Int. J. Syst. Evol. Microbiol.">
        <title>The Global Catalogue of Microorganisms (GCM) 10K type strain sequencing project: providing services to taxonomists for standard genome sequencing and annotation.</title>
        <authorList>
            <consortium name="The Broad Institute Genomics Platform"/>
            <consortium name="The Broad Institute Genome Sequencing Center for Infectious Disease"/>
            <person name="Wu L."/>
            <person name="Ma J."/>
        </authorList>
    </citation>
    <scope>NUCLEOTIDE SEQUENCE [LARGE SCALE GENOMIC DNA]</scope>
    <source>
        <strain evidence="5">CGMCC 1.8957</strain>
    </source>
</reference>
<comment type="caution">
    <text evidence="4">The sequence shown here is derived from an EMBL/GenBank/DDBJ whole genome shotgun (WGS) entry which is preliminary data.</text>
</comment>
<dbReference type="PANTHER" id="PTHR34106:SF4">
    <property type="entry name" value="BLL5143 PROTEIN"/>
    <property type="match status" value="1"/>
</dbReference>
<keyword evidence="1" id="KW-0328">Glycosyltransferase</keyword>
<dbReference type="InterPro" id="IPR023296">
    <property type="entry name" value="Glyco_hydro_beta-prop_sf"/>
</dbReference>
<accession>A0ABQ3LRD9</accession>
<organism evidence="4 5">
    <name type="scientific">Sphingomonas glacialis</name>
    <dbReference type="NCBI Taxonomy" id="658225"/>
    <lineage>
        <taxon>Bacteria</taxon>
        <taxon>Pseudomonadati</taxon>
        <taxon>Pseudomonadota</taxon>
        <taxon>Alphaproteobacteria</taxon>
        <taxon>Sphingomonadales</taxon>
        <taxon>Sphingomonadaceae</taxon>
        <taxon>Sphingomonas</taxon>
    </lineage>
</organism>
<sequence>MPDAHPILDHADVILRPDPSRTVVRPFSLEYPKAFQVEGQSRTQAIVDRVMTLDAAGLAAELAITTDSLDERHRDVDAMLVRRYEEIAATLAARPTANTAQQRLIGAYFSEEYSYEAAALFNPSAVLAHDQSTAPEGGVRFIVSLRGIGEGHVSSVAFRSGSWVPGGRIAIDPPSLVAVPPIIEGDSVAAGAVVTLRVDRSRDISETVLFPVLPSQHQGIEDLRLVRFTEDDGTTTYHGTYTAFSGSTARPELLSGDGSETFIMRALTGDAAGAKGMALFPRRVGGQYIMLGRQDSESIWLHRSDDILHWEGGGKIVSPRYPWEYVQMGNCGSPIEVDEGWLVFTHGVGTVRNYCVGACLLDKADPSKLLARTPEPILRPSPDERDGYVPNVVYSCGALALGRDILLPYGVADNFTAFATTTVDRLLSAME</sequence>
<dbReference type="EMBL" id="BNAQ01000005">
    <property type="protein sequence ID" value="GHH22641.1"/>
    <property type="molecule type" value="Genomic_DNA"/>
</dbReference>
<protein>
    <submittedName>
        <fullName evidence="4">Glycosidase</fullName>
    </submittedName>
</protein>
<keyword evidence="4" id="KW-0378">Hydrolase</keyword>
<evidence type="ECO:0000313" key="5">
    <source>
        <dbReference type="Proteomes" id="UP000652430"/>
    </source>
</evidence>
<keyword evidence="4" id="KW-0326">Glycosidase</keyword>
<gene>
    <name evidence="4" type="ORF">GCM10008023_32870</name>
</gene>
<dbReference type="RefSeq" id="WP_189677125.1">
    <property type="nucleotide sequence ID" value="NZ_BNAQ01000005.1"/>
</dbReference>
<evidence type="ECO:0000256" key="2">
    <source>
        <dbReference type="ARBA" id="ARBA00022679"/>
    </source>
</evidence>
<comment type="similarity">
    <text evidence="3">Belongs to the glycosyl hydrolase 130 family.</text>
</comment>
<keyword evidence="5" id="KW-1185">Reference proteome</keyword>
<evidence type="ECO:0000256" key="3">
    <source>
        <dbReference type="ARBA" id="ARBA00024356"/>
    </source>
</evidence>
<dbReference type="Proteomes" id="UP000652430">
    <property type="component" value="Unassembled WGS sequence"/>
</dbReference>
<dbReference type="GO" id="GO:0016798">
    <property type="term" value="F:hydrolase activity, acting on glycosyl bonds"/>
    <property type="evidence" value="ECO:0007669"/>
    <property type="project" value="UniProtKB-KW"/>
</dbReference>
<dbReference type="Gene3D" id="2.115.10.20">
    <property type="entry name" value="Glycosyl hydrolase domain, family 43"/>
    <property type="match status" value="1"/>
</dbReference>